<dbReference type="Proteomes" id="UP000241818">
    <property type="component" value="Unassembled WGS sequence"/>
</dbReference>
<dbReference type="EMBL" id="KZ679007">
    <property type="protein sequence ID" value="PSS25099.1"/>
    <property type="molecule type" value="Genomic_DNA"/>
</dbReference>
<sequence>METATTYPASTSTVTPLVERPERVRRLPKAFDGFRSSATNNFIPPVIPGQYGIGGTFDAKQAAFNTANTPLVKKLKGRHLQMIAIGGSIGTGLFIGSGQALATGGPASLLIAFIIIGAVLYCTVQALGEMAVTFPVAGSFSAFATRFLDPAWGFASGWNYALQWLVVMPLEIMAATITLDYWNSPIPGWASITIFLTIIIAINLCGVKTYGEAEYAFSILKVTAVIGFIILGVVINCGGDPDTGYIGGRNWVKPGAFNNGFRGFCNILVTAAFAFSGTELVGLAAAETHNPSKALPTAIKQVFWRIAIFYIISMLIIGLIVPYDNPDLLSVNDVASKTSPFIIAIKDAGIQGLDSVMNAVIMVAVLSVANSSMFGATRTLAALAEQGQAPKILGYVDRKGRPLVSIGVASAMGLLSYLYLSPVQGPAFTWLLALSALSSIFTWCSICYAHIRFRKAWLQQGNRLSDLVYQSPVGAIGSWIGLISLLLILAAQFWVAIDPVGGSNSSPSQIASNFFEAYLALPVVLAFYAFYKIFYRTPFVRIQDIDLITGRHEFESMLWRDRMRQDRSTWPRWKRIYKTLC</sequence>
<keyword evidence="11" id="KW-1185">Reference proteome</keyword>
<keyword evidence="3" id="KW-1003">Cell membrane</keyword>
<dbReference type="PANTHER" id="PTHR43341:SF1">
    <property type="entry name" value="GENERAL AMINO-ACID PERMEASE GAP1"/>
    <property type="match status" value="1"/>
</dbReference>
<protein>
    <recommendedName>
        <fullName evidence="9">Amino acid permease/ SLC12A domain-containing protein</fullName>
    </recommendedName>
</protein>
<dbReference type="FunFam" id="1.20.1740.10:FF:000017">
    <property type="entry name" value="Amino acid permease"/>
    <property type="match status" value="1"/>
</dbReference>
<evidence type="ECO:0000256" key="1">
    <source>
        <dbReference type="ARBA" id="ARBA00004651"/>
    </source>
</evidence>
<feature type="transmembrane region" description="Helical" evidence="8">
    <location>
        <begin position="215"/>
        <end position="235"/>
    </location>
</feature>
<feature type="transmembrane region" description="Helical" evidence="8">
    <location>
        <begin position="517"/>
        <end position="535"/>
    </location>
</feature>
<evidence type="ECO:0000256" key="6">
    <source>
        <dbReference type="ARBA" id="ARBA00022989"/>
    </source>
</evidence>
<dbReference type="FunCoup" id="A0A2T3B9Z1">
    <property type="interactions" value="212"/>
</dbReference>
<feature type="transmembrane region" description="Helical" evidence="8">
    <location>
        <begin position="189"/>
        <end position="209"/>
    </location>
</feature>
<dbReference type="RefSeq" id="XP_024723698.1">
    <property type="nucleotide sequence ID" value="XM_024869970.1"/>
</dbReference>
<dbReference type="Gene3D" id="1.20.1740.10">
    <property type="entry name" value="Amino acid/polyamine transporter I"/>
    <property type="match status" value="1"/>
</dbReference>
<keyword evidence="4 8" id="KW-0812">Transmembrane</keyword>
<reference evidence="10 11" key="1">
    <citation type="journal article" date="2018" name="New Phytol.">
        <title>Comparative genomics and transcriptomics depict ericoid mycorrhizal fungi as versatile saprotrophs and plant mutualists.</title>
        <authorList>
            <person name="Martino E."/>
            <person name="Morin E."/>
            <person name="Grelet G.A."/>
            <person name="Kuo A."/>
            <person name="Kohler A."/>
            <person name="Daghino S."/>
            <person name="Barry K.W."/>
            <person name="Cichocki N."/>
            <person name="Clum A."/>
            <person name="Dockter R.B."/>
            <person name="Hainaut M."/>
            <person name="Kuo R.C."/>
            <person name="LaButti K."/>
            <person name="Lindahl B.D."/>
            <person name="Lindquist E.A."/>
            <person name="Lipzen A."/>
            <person name="Khouja H.R."/>
            <person name="Magnuson J."/>
            <person name="Murat C."/>
            <person name="Ohm R.A."/>
            <person name="Singer S.W."/>
            <person name="Spatafora J.W."/>
            <person name="Wang M."/>
            <person name="Veneault-Fourrey C."/>
            <person name="Henrissat B."/>
            <person name="Grigoriev I.V."/>
            <person name="Martin F.M."/>
            <person name="Perotto S."/>
        </authorList>
    </citation>
    <scope>NUCLEOTIDE SEQUENCE [LARGE SCALE GENOMIC DNA]</scope>
    <source>
        <strain evidence="10 11">ATCC 22711</strain>
    </source>
</reference>
<keyword evidence="7 8" id="KW-0472">Membrane</keyword>
<dbReference type="InterPro" id="IPR004762">
    <property type="entry name" value="Amino_acid_permease_fungi"/>
</dbReference>
<organism evidence="10 11">
    <name type="scientific">Amorphotheca resinae ATCC 22711</name>
    <dbReference type="NCBI Taxonomy" id="857342"/>
    <lineage>
        <taxon>Eukaryota</taxon>
        <taxon>Fungi</taxon>
        <taxon>Dikarya</taxon>
        <taxon>Ascomycota</taxon>
        <taxon>Pezizomycotina</taxon>
        <taxon>Leotiomycetes</taxon>
        <taxon>Helotiales</taxon>
        <taxon>Amorphothecaceae</taxon>
        <taxon>Amorphotheca</taxon>
    </lineage>
</organism>
<evidence type="ECO:0000256" key="3">
    <source>
        <dbReference type="ARBA" id="ARBA00022475"/>
    </source>
</evidence>
<dbReference type="GeneID" id="36578051"/>
<dbReference type="OrthoDB" id="3900342at2759"/>
<name>A0A2T3B9Z1_AMORE</name>
<dbReference type="GO" id="GO:0015171">
    <property type="term" value="F:amino acid transmembrane transporter activity"/>
    <property type="evidence" value="ECO:0007669"/>
    <property type="project" value="TreeGrafter"/>
</dbReference>
<dbReference type="NCBIfam" id="TIGR00913">
    <property type="entry name" value="2A0310"/>
    <property type="match status" value="1"/>
</dbReference>
<feature type="transmembrane region" description="Helical" evidence="8">
    <location>
        <begin position="472"/>
        <end position="497"/>
    </location>
</feature>
<feature type="transmembrane region" description="Helical" evidence="8">
    <location>
        <begin position="107"/>
        <end position="124"/>
    </location>
</feature>
<feature type="transmembrane region" description="Helical" evidence="8">
    <location>
        <begin position="82"/>
        <end position="101"/>
    </location>
</feature>
<evidence type="ECO:0000259" key="9">
    <source>
        <dbReference type="Pfam" id="PF00324"/>
    </source>
</evidence>
<proteinExistence type="predicted"/>
<dbReference type="PROSITE" id="PS00218">
    <property type="entry name" value="AMINO_ACID_PERMEASE_1"/>
    <property type="match status" value="1"/>
</dbReference>
<dbReference type="STRING" id="857342.A0A2T3B9Z1"/>
<accession>A0A2T3B9Z1</accession>
<dbReference type="InterPro" id="IPR004841">
    <property type="entry name" value="AA-permease/SLC12A_dom"/>
</dbReference>
<feature type="transmembrane region" description="Helical" evidence="8">
    <location>
        <begin position="359"/>
        <end position="381"/>
    </location>
</feature>
<evidence type="ECO:0000256" key="2">
    <source>
        <dbReference type="ARBA" id="ARBA00022448"/>
    </source>
</evidence>
<keyword evidence="2" id="KW-0813">Transport</keyword>
<dbReference type="InParanoid" id="A0A2T3B9Z1"/>
<evidence type="ECO:0000256" key="5">
    <source>
        <dbReference type="ARBA" id="ARBA00022970"/>
    </source>
</evidence>
<dbReference type="Pfam" id="PF00324">
    <property type="entry name" value="AA_permease"/>
    <property type="match status" value="1"/>
</dbReference>
<gene>
    <name evidence="10" type="ORF">M430DRAFT_96534</name>
</gene>
<evidence type="ECO:0000256" key="7">
    <source>
        <dbReference type="ARBA" id="ARBA00023136"/>
    </source>
</evidence>
<evidence type="ECO:0000256" key="4">
    <source>
        <dbReference type="ARBA" id="ARBA00022692"/>
    </source>
</evidence>
<feature type="transmembrane region" description="Helical" evidence="8">
    <location>
        <begin position="160"/>
        <end position="182"/>
    </location>
</feature>
<evidence type="ECO:0000313" key="10">
    <source>
        <dbReference type="EMBL" id="PSS25099.1"/>
    </source>
</evidence>
<evidence type="ECO:0000256" key="8">
    <source>
        <dbReference type="SAM" id="Phobius"/>
    </source>
</evidence>
<feature type="transmembrane region" description="Helical" evidence="8">
    <location>
        <begin position="402"/>
        <end position="421"/>
    </location>
</feature>
<keyword evidence="6 8" id="KW-1133">Transmembrane helix</keyword>
<dbReference type="InterPro" id="IPR004840">
    <property type="entry name" value="Amino_acid_permease_CS"/>
</dbReference>
<feature type="transmembrane region" description="Helical" evidence="8">
    <location>
        <begin position="427"/>
        <end position="451"/>
    </location>
</feature>
<dbReference type="GO" id="GO:0005886">
    <property type="term" value="C:plasma membrane"/>
    <property type="evidence" value="ECO:0007669"/>
    <property type="project" value="UniProtKB-SubCell"/>
</dbReference>
<dbReference type="PIRSF" id="PIRSF006060">
    <property type="entry name" value="AA_transporter"/>
    <property type="match status" value="1"/>
</dbReference>
<comment type="subcellular location">
    <subcellularLocation>
        <location evidence="1">Cell membrane</location>
        <topology evidence="1">Multi-pass membrane protein</topology>
    </subcellularLocation>
</comment>
<feature type="domain" description="Amino acid permease/ SLC12A" evidence="9">
    <location>
        <begin position="79"/>
        <end position="541"/>
    </location>
</feature>
<dbReference type="InterPro" id="IPR050524">
    <property type="entry name" value="APC_YAT"/>
</dbReference>
<dbReference type="AlphaFoldDB" id="A0A2T3B9Z1"/>
<feature type="transmembrane region" description="Helical" evidence="8">
    <location>
        <begin position="302"/>
        <end position="323"/>
    </location>
</feature>
<keyword evidence="5" id="KW-0029">Amino-acid transport</keyword>
<dbReference type="PANTHER" id="PTHR43341">
    <property type="entry name" value="AMINO ACID PERMEASE"/>
    <property type="match status" value="1"/>
</dbReference>
<evidence type="ECO:0000313" key="11">
    <source>
        <dbReference type="Proteomes" id="UP000241818"/>
    </source>
</evidence>